<dbReference type="InterPro" id="IPR051970">
    <property type="entry name" value="TEL2_Regulation"/>
</dbReference>
<dbReference type="GO" id="GO:0005829">
    <property type="term" value="C:cytosol"/>
    <property type="evidence" value="ECO:0007669"/>
    <property type="project" value="TreeGrafter"/>
</dbReference>
<dbReference type="GeneID" id="92380080"/>
<dbReference type="EMBL" id="CZPT02001031">
    <property type="protein sequence ID" value="SCU68667.1"/>
    <property type="molecule type" value="Genomic_DNA"/>
</dbReference>
<dbReference type="RefSeq" id="XP_067079789.1">
    <property type="nucleotide sequence ID" value="XM_067223688.1"/>
</dbReference>
<dbReference type="GO" id="GO:0051083">
    <property type="term" value="P:'de novo' cotranslational protein folding"/>
    <property type="evidence" value="ECO:0007669"/>
    <property type="project" value="TreeGrafter"/>
</dbReference>
<keyword evidence="2" id="KW-1185">Reference proteome</keyword>
<dbReference type="VEuPathDB" id="TriTrypDB:TEOVI_000614100"/>
<name>A0A1G4I9J8_TRYEQ</name>
<dbReference type="AlphaFoldDB" id="A0A1G4I9J8"/>
<dbReference type="GO" id="GO:0042162">
    <property type="term" value="F:telomeric DNA binding"/>
    <property type="evidence" value="ECO:0007669"/>
    <property type="project" value="TreeGrafter"/>
</dbReference>
<dbReference type="InterPro" id="IPR038528">
    <property type="entry name" value="TEL2_C_sf"/>
</dbReference>
<dbReference type="GO" id="GO:0051879">
    <property type="term" value="F:Hsp90 protein binding"/>
    <property type="evidence" value="ECO:0007669"/>
    <property type="project" value="TreeGrafter"/>
</dbReference>
<proteinExistence type="predicted"/>
<evidence type="ECO:0008006" key="3">
    <source>
        <dbReference type="Google" id="ProtNLM"/>
    </source>
</evidence>
<comment type="caution">
    <text evidence="1">The sequence shown here is derived from an EMBL/GenBank/DDBJ whole genome shotgun (WGS) entry which is preliminary data.</text>
</comment>
<organism evidence="1 2">
    <name type="scientific">Trypanosoma equiperdum</name>
    <dbReference type="NCBI Taxonomy" id="5694"/>
    <lineage>
        <taxon>Eukaryota</taxon>
        <taxon>Discoba</taxon>
        <taxon>Euglenozoa</taxon>
        <taxon>Kinetoplastea</taxon>
        <taxon>Metakinetoplastina</taxon>
        <taxon>Trypanosomatida</taxon>
        <taxon>Trypanosomatidae</taxon>
        <taxon>Trypanosoma</taxon>
    </lineage>
</organism>
<dbReference type="PANTHER" id="PTHR15830:SF10">
    <property type="entry name" value="TELOMERE LENGTH REGULATION PROTEIN TEL2 HOMOLOG"/>
    <property type="match status" value="1"/>
</dbReference>
<dbReference type="Proteomes" id="UP000195570">
    <property type="component" value="Unassembled WGS sequence"/>
</dbReference>
<sequence length="962" mass="107702">MQAANISEESIYNEARYSLSKLKNSCRDILGTSRVTPPVEVVQQFLDFLGVDILPDVFSVEIETESLTLCTSAPLVMVLAELSTDCGDDEISLVRKQVLRTRCTFIASLPERLANIICELQAVGKDVDCDWGVLPDRICQALCCFLFAICTASSDQEPTIPNEGKTYELKRSSALAVCDFMIQAVLARGYIGMLFRHFLISLRSATNISTMSNLTFPFVLTSIYNCAFTSRGKSELLEATSTPKRYRATVYWTEWVSWLLEASASEPKTKKCLISTLLLMREGQDDPVMAGKSSHVGQALEVEIFATSAFYLPTRRDVLRVIFREVLPTISFRGDGDKPGHIQNFELTLFAEVFRVWGDRNFAESAPIRLNTTLSNSVMYILLHIKENGIFCERSHFPSALLQPLLDGISLRLESVRSEETRNEGITVAAAFALFFSSEDDTLNGVSDLELFPEALSKWMRHEPNHALMPGLSHEGITERTHRVAGEDRAKFFRHSAENDEYPLDPDAEFTFFCAGDTSKSNVLVSSGTDNALFKHIPIANNEELTSFGKTSHEADSLDGIDVLVTLRESYNAVMGIGRSTSAQLYEVQQETESGLRGLKSSLQVLKGKLGRWNERVIDGNVLRTRSTLGEELHVMLPSLLPALMSITIHAPEPRHKELVELRLSVLIDIIIVSPEVALDQLSKMIYSSGFGIFQRVEMAKAIGEAAKFLSHVKIRVEYEGKLKQYNDTQFRDPQKRIYPPIPNESKSITSTVFTEGRNTRRWGNSTRRRACQEENVYTSYLSEVAPLFISALLQKADDDYFSFFRDKDPYAPAEILRTISTVVQRIAAVRHVAPSLCENIVPFILAVLTRHPLSVIRKQAWILIGEVMRCWCGAGPLVLDDCSSTTCREGFGGSSSHLFSEQWINVQQALEAIFDRSRNDFLCAEVALLVVVDLRDLLVARADFEEMNKRVVSARLISAVE</sequence>
<reference evidence="1" key="1">
    <citation type="submission" date="2016-09" db="EMBL/GenBank/DDBJ databases">
        <authorList>
            <person name="Hebert L."/>
            <person name="Moumen B."/>
        </authorList>
    </citation>
    <scope>NUCLEOTIDE SEQUENCE [LARGE SCALE GENOMIC DNA]</scope>
    <source>
        <strain evidence="1">OVI</strain>
    </source>
</reference>
<evidence type="ECO:0000313" key="1">
    <source>
        <dbReference type="EMBL" id="SCU68667.1"/>
    </source>
</evidence>
<accession>A0A1G4I9J8</accession>
<protein>
    <recommendedName>
        <fullName evidence="3">Telomere length regulation protein conserved domain-containing protein</fullName>
    </recommendedName>
</protein>
<dbReference type="PANTHER" id="PTHR15830">
    <property type="entry name" value="TELOMERE LENGTH REGULATION PROTEIN TEL2 FAMILY MEMBER"/>
    <property type="match status" value="1"/>
</dbReference>
<gene>
    <name evidence="1" type="ORF">TEOVI_000614100</name>
</gene>
<evidence type="ECO:0000313" key="2">
    <source>
        <dbReference type="Proteomes" id="UP000195570"/>
    </source>
</evidence>
<dbReference type="Gene3D" id="1.25.40.720">
    <property type="entry name" value="Telomere length regulation protein 2, C-terminal domain"/>
    <property type="match status" value="1"/>
</dbReference>